<sequence length="135" mass="15743">MFIKDFFIKLINKKILPECNIAMTNFEEIERIELSKTLTAVVTQVSPNCNIIELTRSVGGIHIHYRLKTDDIVSALYIDMRNHKKLEERGYYISRLFLKFFDHANPELYKQTQKSFDGNELNLHCQALVPYATSS</sequence>
<evidence type="ECO:0000313" key="2">
    <source>
        <dbReference type="Proteomes" id="UP000615446"/>
    </source>
</evidence>
<name>A0A8H3MHS0_9GLOM</name>
<comment type="caution">
    <text evidence="1">The sequence shown here is derived from an EMBL/GenBank/DDBJ whole genome shotgun (WGS) entry which is preliminary data.</text>
</comment>
<dbReference type="EMBL" id="BLAL01000319">
    <property type="protein sequence ID" value="GET03004.1"/>
    <property type="molecule type" value="Genomic_DNA"/>
</dbReference>
<evidence type="ECO:0000313" key="1">
    <source>
        <dbReference type="EMBL" id="GET03004.1"/>
    </source>
</evidence>
<protein>
    <submittedName>
        <fullName evidence="1">Uncharacterized protein</fullName>
    </submittedName>
</protein>
<dbReference type="AlphaFoldDB" id="A0A8H3MHS0"/>
<accession>A0A8H3MHS0</accession>
<dbReference type="OrthoDB" id="2437381at2759"/>
<proteinExistence type="predicted"/>
<dbReference type="Proteomes" id="UP000615446">
    <property type="component" value="Unassembled WGS sequence"/>
</dbReference>
<reference evidence="1" key="1">
    <citation type="submission" date="2019-10" db="EMBL/GenBank/DDBJ databases">
        <title>Conservation and host-specific expression of non-tandemly repeated heterogenous ribosome RNA gene in arbuscular mycorrhizal fungi.</title>
        <authorList>
            <person name="Maeda T."/>
            <person name="Kobayashi Y."/>
            <person name="Nakagawa T."/>
            <person name="Ezawa T."/>
            <person name="Yamaguchi K."/>
            <person name="Bino T."/>
            <person name="Nishimoto Y."/>
            <person name="Shigenobu S."/>
            <person name="Kawaguchi M."/>
        </authorList>
    </citation>
    <scope>NUCLEOTIDE SEQUENCE</scope>
    <source>
        <strain evidence="1">HR1</strain>
    </source>
</reference>
<gene>
    <name evidence="1" type="ORF">RCL2_002935400</name>
</gene>
<organism evidence="1 2">
    <name type="scientific">Rhizophagus clarus</name>
    <dbReference type="NCBI Taxonomy" id="94130"/>
    <lineage>
        <taxon>Eukaryota</taxon>
        <taxon>Fungi</taxon>
        <taxon>Fungi incertae sedis</taxon>
        <taxon>Mucoromycota</taxon>
        <taxon>Glomeromycotina</taxon>
        <taxon>Glomeromycetes</taxon>
        <taxon>Glomerales</taxon>
        <taxon>Glomeraceae</taxon>
        <taxon>Rhizophagus</taxon>
    </lineage>
</organism>